<reference evidence="1" key="1">
    <citation type="submission" date="2020-05" db="EMBL/GenBank/DDBJ databases">
        <authorList>
            <person name="Chiriac C."/>
            <person name="Salcher M."/>
            <person name="Ghai R."/>
            <person name="Kavagutti S V."/>
        </authorList>
    </citation>
    <scope>NUCLEOTIDE SEQUENCE</scope>
</reference>
<name>A0A6J6E849_9ZZZZ</name>
<dbReference type="SUPFAM" id="SSF55961">
    <property type="entry name" value="Bet v1-like"/>
    <property type="match status" value="1"/>
</dbReference>
<dbReference type="AlphaFoldDB" id="A0A6J6E849"/>
<dbReference type="Gene3D" id="3.30.530.20">
    <property type="match status" value="1"/>
</dbReference>
<sequence>MTKNDPRKIVSHSIFVPAPAQDIFNLLADPRRHSEIDGSGSVKDAQIDAPARLSLHAKFGMKMKIAVPYKMTNTVVEFEENSRIGWRHVGGHIWRYILEPTEGGTNVTEQFDWNTAKSPLMMTIMRAPHNNGKSIEKTLKNLAAVFAKK</sequence>
<dbReference type="InterPro" id="IPR023393">
    <property type="entry name" value="START-like_dom_sf"/>
</dbReference>
<proteinExistence type="predicted"/>
<evidence type="ECO:0000313" key="1">
    <source>
        <dbReference type="EMBL" id="CAB4572337.1"/>
    </source>
</evidence>
<protein>
    <submittedName>
        <fullName evidence="1">Unannotated protein</fullName>
    </submittedName>
</protein>
<dbReference type="EMBL" id="CAEZTQ010000079">
    <property type="protein sequence ID" value="CAB4572337.1"/>
    <property type="molecule type" value="Genomic_DNA"/>
</dbReference>
<accession>A0A6J6E849</accession>
<gene>
    <name evidence="1" type="ORF">UFOPK1704_00511</name>
</gene>
<dbReference type="Pfam" id="PF10604">
    <property type="entry name" value="Polyketide_cyc2"/>
    <property type="match status" value="1"/>
</dbReference>
<dbReference type="InterPro" id="IPR019587">
    <property type="entry name" value="Polyketide_cyclase/dehydratase"/>
</dbReference>
<organism evidence="1">
    <name type="scientific">freshwater metagenome</name>
    <dbReference type="NCBI Taxonomy" id="449393"/>
    <lineage>
        <taxon>unclassified sequences</taxon>
        <taxon>metagenomes</taxon>
        <taxon>ecological metagenomes</taxon>
    </lineage>
</organism>